<feature type="compositionally biased region" description="Polar residues" evidence="1">
    <location>
        <begin position="53"/>
        <end position="63"/>
    </location>
</feature>
<evidence type="ECO:0000313" key="2">
    <source>
        <dbReference type="EMBL" id="MFC6382410.1"/>
    </source>
</evidence>
<accession>A0ABW1WBG6</accession>
<dbReference type="Pfam" id="PF03597">
    <property type="entry name" value="FixS"/>
    <property type="match status" value="1"/>
</dbReference>
<dbReference type="Proteomes" id="UP001596264">
    <property type="component" value="Unassembled WGS sequence"/>
</dbReference>
<dbReference type="PANTHER" id="PTHR41532:SF1">
    <property type="entry name" value="FIXS PROTEIN"/>
    <property type="match status" value="1"/>
</dbReference>
<dbReference type="RefSeq" id="WP_201564396.1">
    <property type="nucleotide sequence ID" value="NZ_CAJGZK010000024.1"/>
</dbReference>
<sequence>MLSIFLLIPLSLMLFVVAIWAVRYAVKSNQFEDLDNASQRIILDDRQERRQVMQAQENATATQEVKEAHDMTSIEEHSSKLNNVDIAANPLSDTDKNSKI</sequence>
<keyword evidence="3" id="KW-1185">Reference proteome</keyword>
<dbReference type="PANTHER" id="PTHR41532">
    <property type="entry name" value="FIXS PROTEIN"/>
    <property type="match status" value="1"/>
</dbReference>
<evidence type="ECO:0000256" key="1">
    <source>
        <dbReference type="SAM" id="MobiDB-lite"/>
    </source>
</evidence>
<gene>
    <name evidence="2" type="primary">ccoS</name>
    <name evidence="2" type="ORF">ACFP58_13250</name>
</gene>
<feature type="compositionally biased region" description="Basic and acidic residues" evidence="1">
    <location>
        <begin position="64"/>
        <end position="73"/>
    </location>
</feature>
<proteinExistence type="predicted"/>
<evidence type="ECO:0000313" key="3">
    <source>
        <dbReference type="Proteomes" id="UP001596264"/>
    </source>
</evidence>
<dbReference type="EMBL" id="JBHSTZ010000066">
    <property type="protein sequence ID" value="MFC6382410.1"/>
    <property type="molecule type" value="Genomic_DNA"/>
</dbReference>
<protein>
    <submittedName>
        <fullName evidence="2">Cbb3-type cytochrome oxidase assembly protein CcoS</fullName>
    </submittedName>
</protein>
<reference evidence="3" key="1">
    <citation type="journal article" date="2019" name="Int. J. Syst. Evol. Microbiol.">
        <title>The Global Catalogue of Microorganisms (GCM) 10K type strain sequencing project: providing services to taxonomists for standard genome sequencing and annotation.</title>
        <authorList>
            <consortium name="The Broad Institute Genomics Platform"/>
            <consortium name="The Broad Institute Genome Sequencing Center for Infectious Disease"/>
            <person name="Wu L."/>
            <person name="Ma J."/>
        </authorList>
    </citation>
    <scope>NUCLEOTIDE SEQUENCE [LARGE SCALE GENOMIC DNA]</scope>
    <source>
        <strain evidence="3">CCM 2050</strain>
    </source>
</reference>
<feature type="region of interest" description="Disordered" evidence="1">
    <location>
        <begin position="52"/>
        <end position="73"/>
    </location>
</feature>
<comment type="caution">
    <text evidence="2">The sequence shown here is derived from an EMBL/GenBank/DDBJ whole genome shotgun (WGS) entry which is preliminary data.</text>
</comment>
<organism evidence="2 3">
    <name type="scientific">Psychrobacter glacincola</name>
    <dbReference type="NCBI Taxonomy" id="56810"/>
    <lineage>
        <taxon>Bacteria</taxon>
        <taxon>Pseudomonadati</taxon>
        <taxon>Pseudomonadota</taxon>
        <taxon>Gammaproteobacteria</taxon>
        <taxon>Moraxellales</taxon>
        <taxon>Moraxellaceae</taxon>
        <taxon>Psychrobacter</taxon>
    </lineage>
</organism>
<dbReference type="NCBIfam" id="TIGR00847">
    <property type="entry name" value="ccoS"/>
    <property type="match status" value="1"/>
</dbReference>
<dbReference type="InterPro" id="IPR004714">
    <property type="entry name" value="Cyt_oxidase_maturation_cbb3"/>
</dbReference>
<name>A0ABW1WBG6_9GAMM</name>